<feature type="region of interest" description="Disordered" evidence="1">
    <location>
        <begin position="67"/>
        <end position="92"/>
    </location>
</feature>
<evidence type="ECO:0000313" key="2">
    <source>
        <dbReference type="EMBL" id="GAT48053.1"/>
    </source>
</evidence>
<evidence type="ECO:0000313" key="3">
    <source>
        <dbReference type="Proteomes" id="UP000815677"/>
    </source>
</evidence>
<keyword evidence="3" id="KW-1185">Reference proteome</keyword>
<protein>
    <submittedName>
        <fullName evidence="2">Uncharacterized protein</fullName>
    </submittedName>
</protein>
<feature type="compositionally biased region" description="Polar residues" evidence="1">
    <location>
        <begin position="7"/>
        <end position="21"/>
    </location>
</feature>
<dbReference type="Proteomes" id="UP000815677">
    <property type="component" value="Unassembled WGS sequence"/>
</dbReference>
<gene>
    <name evidence="2" type="ORF">MCHLO_05489</name>
</gene>
<sequence>MLDTLTWAKTSLETQPRPSNSIPLLPLYLGNGGRKVPDKLEILKTLLEQYEAEVLRRGLIHGAHLCATSDGPRTREIEMPDEEDVEMEEAEL</sequence>
<dbReference type="EMBL" id="DF844217">
    <property type="protein sequence ID" value="GAT48053.1"/>
    <property type="molecule type" value="Genomic_DNA"/>
</dbReference>
<proteinExistence type="predicted"/>
<feature type="compositionally biased region" description="Acidic residues" evidence="1">
    <location>
        <begin position="79"/>
        <end position="92"/>
    </location>
</feature>
<name>A0ABQ0LAA1_MYCCL</name>
<evidence type="ECO:0000256" key="1">
    <source>
        <dbReference type="SAM" id="MobiDB-lite"/>
    </source>
</evidence>
<accession>A0ABQ0LAA1</accession>
<reference evidence="2" key="1">
    <citation type="submission" date="2014-09" db="EMBL/GenBank/DDBJ databases">
        <title>Genome sequence of the luminous mushroom Mycena chlorophos for searching fungal bioluminescence genes.</title>
        <authorList>
            <person name="Tanaka Y."/>
            <person name="Kasuga D."/>
            <person name="Oba Y."/>
            <person name="Hase S."/>
            <person name="Sato K."/>
            <person name="Oba Y."/>
            <person name="Sakakibara Y."/>
        </authorList>
    </citation>
    <scope>NUCLEOTIDE SEQUENCE</scope>
</reference>
<feature type="region of interest" description="Disordered" evidence="1">
    <location>
        <begin position="1"/>
        <end position="21"/>
    </location>
</feature>
<organism evidence="2 3">
    <name type="scientific">Mycena chlorophos</name>
    <name type="common">Agaric fungus</name>
    <name type="synonym">Agaricus chlorophos</name>
    <dbReference type="NCBI Taxonomy" id="658473"/>
    <lineage>
        <taxon>Eukaryota</taxon>
        <taxon>Fungi</taxon>
        <taxon>Dikarya</taxon>
        <taxon>Basidiomycota</taxon>
        <taxon>Agaricomycotina</taxon>
        <taxon>Agaricomycetes</taxon>
        <taxon>Agaricomycetidae</taxon>
        <taxon>Agaricales</taxon>
        <taxon>Marasmiineae</taxon>
        <taxon>Mycenaceae</taxon>
        <taxon>Mycena</taxon>
    </lineage>
</organism>